<keyword evidence="4 5" id="KW-0413">Isomerase</keyword>
<comment type="function">
    <text evidence="1 5">PPIases accelerate the folding of proteins. It catalyzes the cis-trans isomerization of proline imidic peptide bonds in oligopeptides.</text>
</comment>
<evidence type="ECO:0000313" key="7">
    <source>
        <dbReference type="EMBL" id="MCP1335955.1"/>
    </source>
</evidence>
<gene>
    <name evidence="7" type="ORF">NJQ99_05990</name>
</gene>
<dbReference type="AlphaFoldDB" id="A0A9J6PDY8"/>
<feature type="domain" description="PPIase cyclophilin-type" evidence="6">
    <location>
        <begin position="15"/>
        <end position="158"/>
    </location>
</feature>
<dbReference type="SUPFAM" id="SSF50891">
    <property type="entry name" value="Cyclophilin-like"/>
    <property type="match status" value="1"/>
</dbReference>
<proteinExistence type="inferred from homology"/>
<dbReference type="Gene3D" id="2.40.100.10">
    <property type="entry name" value="Cyclophilin-like"/>
    <property type="match status" value="1"/>
</dbReference>
<dbReference type="PANTHER" id="PTHR45625">
    <property type="entry name" value="PEPTIDYL-PROLYL CIS-TRANS ISOMERASE-RELATED"/>
    <property type="match status" value="1"/>
</dbReference>
<evidence type="ECO:0000256" key="1">
    <source>
        <dbReference type="ARBA" id="ARBA00002388"/>
    </source>
</evidence>
<dbReference type="RefSeq" id="WP_269331879.1">
    <property type="nucleotide sequence ID" value="NZ_JAMZFT010000001.1"/>
</dbReference>
<dbReference type="PANTHER" id="PTHR45625:SF4">
    <property type="entry name" value="PEPTIDYLPROLYL ISOMERASE DOMAIN AND WD REPEAT-CONTAINING PROTEIN 1"/>
    <property type="match status" value="1"/>
</dbReference>
<dbReference type="InterPro" id="IPR002130">
    <property type="entry name" value="Cyclophilin-type_PPIase_dom"/>
</dbReference>
<reference evidence="7" key="1">
    <citation type="submission" date="2022-06" db="EMBL/GenBank/DDBJ databases">
        <title>Isolation and Genomics of Futiania mangrovii gen. nov., sp. nov., a Rare and Metabolically-versatile member in the Class Alphaproteobacteria.</title>
        <authorList>
            <person name="Liu L."/>
            <person name="Huang W.-C."/>
            <person name="Pan J."/>
            <person name="Li J."/>
            <person name="Huang Y."/>
            <person name="Du H."/>
            <person name="Liu Y."/>
            <person name="Li M."/>
        </authorList>
    </citation>
    <scope>NUCLEOTIDE SEQUENCE</scope>
    <source>
        <strain evidence="7">FT118</strain>
    </source>
</reference>
<evidence type="ECO:0000313" key="8">
    <source>
        <dbReference type="Proteomes" id="UP001055804"/>
    </source>
</evidence>
<dbReference type="EMBL" id="JAMZFT010000001">
    <property type="protein sequence ID" value="MCP1335955.1"/>
    <property type="molecule type" value="Genomic_DNA"/>
</dbReference>
<dbReference type="InterPro" id="IPR024936">
    <property type="entry name" value="Cyclophilin-type_PPIase"/>
</dbReference>
<dbReference type="Pfam" id="PF00160">
    <property type="entry name" value="Pro_isomerase"/>
    <property type="match status" value="1"/>
</dbReference>
<name>A0A9J6PDY8_9PROT</name>
<keyword evidence="8" id="KW-1185">Reference proteome</keyword>
<dbReference type="InterPro" id="IPR044666">
    <property type="entry name" value="Cyclophilin_A-like"/>
</dbReference>
<comment type="similarity">
    <text evidence="2 5">Belongs to the cyclophilin-type PPIase family.</text>
</comment>
<evidence type="ECO:0000256" key="5">
    <source>
        <dbReference type="RuleBase" id="RU363019"/>
    </source>
</evidence>
<keyword evidence="3 5" id="KW-0697">Rotamase</keyword>
<organism evidence="7 8">
    <name type="scientific">Futiania mangrovi</name>
    <dbReference type="NCBI Taxonomy" id="2959716"/>
    <lineage>
        <taxon>Bacteria</taxon>
        <taxon>Pseudomonadati</taxon>
        <taxon>Pseudomonadota</taxon>
        <taxon>Alphaproteobacteria</taxon>
        <taxon>Futianiales</taxon>
        <taxon>Futianiaceae</taxon>
        <taxon>Futiania</taxon>
    </lineage>
</organism>
<comment type="catalytic activity">
    <reaction evidence="5">
        <text>[protein]-peptidylproline (omega=180) = [protein]-peptidylproline (omega=0)</text>
        <dbReference type="Rhea" id="RHEA:16237"/>
        <dbReference type="Rhea" id="RHEA-COMP:10747"/>
        <dbReference type="Rhea" id="RHEA-COMP:10748"/>
        <dbReference type="ChEBI" id="CHEBI:83833"/>
        <dbReference type="ChEBI" id="CHEBI:83834"/>
        <dbReference type="EC" id="5.2.1.8"/>
    </reaction>
</comment>
<dbReference type="PIRSF" id="PIRSF001467">
    <property type="entry name" value="Peptidylpro_ismrse"/>
    <property type="match status" value="1"/>
</dbReference>
<evidence type="ECO:0000259" key="6">
    <source>
        <dbReference type="PROSITE" id="PS50072"/>
    </source>
</evidence>
<comment type="caution">
    <text evidence="7">The sequence shown here is derived from an EMBL/GenBank/DDBJ whole genome shotgun (WGS) entry which is preliminary data.</text>
</comment>
<accession>A0A9J6PDY8</accession>
<dbReference type="Proteomes" id="UP001055804">
    <property type="component" value="Unassembled WGS sequence"/>
</dbReference>
<dbReference type="InterPro" id="IPR029000">
    <property type="entry name" value="Cyclophilin-like_dom_sf"/>
</dbReference>
<evidence type="ECO:0000256" key="3">
    <source>
        <dbReference type="ARBA" id="ARBA00023110"/>
    </source>
</evidence>
<dbReference type="GO" id="GO:0003755">
    <property type="term" value="F:peptidyl-prolyl cis-trans isomerase activity"/>
    <property type="evidence" value="ECO:0007669"/>
    <property type="project" value="UniProtKB-UniRule"/>
</dbReference>
<dbReference type="EC" id="5.2.1.8" evidence="5"/>
<protein>
    <recommendedName>
        <fullName evidence="5">Peptidyl-prolyl cis-trans isomerase</fullName>
        <shortName evidence="5">PPIase</shortName>
        <ecNumber evidence="5">5.2.1.8</ecNumber>
    </recommendedName>
</protein>
<sequence>MKDPENTIYLELKTGRVVIELFADKAPNHVERIKTLARRGFYDGIVFHRVIDGFMAQTGDPTGTGMGGSDLPDLRAEFNDVKHDRGVLSMARSQNPNSANSQFFIVFQKADWLDGQYTAWGQVVEGMEHVDQIKKGDSRQNGLVTDPDRIVSMKVAADVKD</sequence>
<dbReference type="CDD" id="cd00317">
    <property type="entry name" value="cyclophilin"/>
    <property type="match status" value="1"/>
</dbReference>
<evidence type="ECO:0000256" key="2">
    <source>
        <dbReference type="ARBA" id="ARBA00007365"/>
    </source>
</evidence>
<dbReference type="PRINTS" id="PR00153">
    <property type="entry name" value="CSAPPISMRASE"/>
</dbReference>
<dbReference type="PROSITE" id="PS50072">
    <property type="entry name" value="CSA_PPIASE_2"/>
    <property type="match status" value="1"/>
</dbReference>
<evidence type="ECO:0000256" key="4">
    <source>
        <dbReference type="ARBA" id="ARBA00023235"/>
    </source>
</evidence>